<comment type="caution">
    <text evidence="1">The sequence shown here is derived from an EMBL/GenBank/DDBJ whole genome shotgun (WGS) entry which is preliminary data.</text>
</comment>
<dbReference type="Proteomes" id="UP000615760">
    <property type="component" value="Unassembled WGS sequence"/>
</dbReference>
<proteinExistence type="predicted"/>
<evidence type="ECO:0000313" key="1">
    <source>
        <dbReference type="EMBL" id="GGB82704.1"/>
    </source>
</evidence>
<sequence>MREKEHIISRLAELHIALQWSTQHATMEVSTALTVGERIMVNQERAALFRELENDAKNFKQSPTVEEKVTGILYLIKRMNWQPKD</sequence>
<reference evidence="2" key="1">
    <citation type="journal article" date="2019" name="Int. J. Syst. Evol. Microbiol.">
        <title>The Global Catalogue of Microorganisms (GCM) 10K type strain sequencing project: providing services to taxonomists for standard genome sequencing and annotation.</title>
        <authorList>
            <consortium name="The Broad Institute Genomics Platform"/>
            <consortium name="The Broad Institute Genome Sequencing Center for Infectious Disease"/>
            <person name="Wu L."/>
            <person name="Ma J."/>
        </authorList>
    </citation>
    <scope>NUCLEOTIDE SEQUENCE [LARGE SCALE GENOMIC DNA]</scope>
    <source>
        <strain evidence="2">CGMCC 1.15461</strain>
    </source>
</reference>
<keyword evidence="2" id="KW-1185">Reference proteome</keyword>
<organism evidence="1 2">
    <name type="scientific">Flavobacterium suaedae</name>
    <dbReference type="NCBI Taxonomy" id="1767027"/>
    <lineage>
        <taxon>Bacteria</taxon>
        <taxon>Pseudomonadati</taxon>
        <taxon>Bacteroidota</taxon>
        <taxon>Flavobacteriia</taxon>
        <taxon>Flavobacteriales</taxon>
        <taxon>Flavobacteriaceae</taxon>
        <taxon>Flavobacterium</taxon>
    </lineage>
</organism>
<gene>
    <name evidence="1" type="ORF">GCM10007424_23420</name>
</gene>
<evidence type="ECO:0000313" key="2">
    <source>
        <dbReference type="Proteomes" id="UP000615760"/>
    </source>
</evidence>
<accession>A0ABQ1K0G7</accession>
<dbReference type="EMBL" id="BMJE01000006">
    <property type="protein sequence ID" value="GGB82704.1"/>
    <property type="molecule type" value="Genomic_DNA"/>
</dbReference>
<name>A0ABQ1K0G7_9FLAO</name>
<dbReference type="RefSeq" id="WP_188621487.1">
    <property type="nucleotide sequence ID" value="NZ_BMJE01000006.1"/>
</dbReference>
<protein>
    <submittedName>
        <fullName evidence="1">Uncharacterized protein</fullName>
    </submittedName>
</protein>